<evidence type="ECO:0000313" key="2">
    <source>
        <dbReference type="EMBL" id="CAF0863727.1"/>
    </source>
</evidence>
<dbReference type="AlphaFoldDB" id="A0A813X9N7"/>
<name>A0A813X9N7_9BILA</name>
<comment type="caution">
    <text evidence="2">The sequence shown here is derived from an EMBL/GenBank/DDBJ whole genome shotgun (WGS) entry which is preliminary data.</text>
</comment>
<organism evidence="2 3">
    <name type="scientific">Brachionus calyciflorus</name>
    <dbReference type="NCBI Taxonomy" id="104777"/>
    <lineage>
        <taxon>Eukaryota</taxon>
        <taxon>Metazoa</taxon>
        <taxon>Spiralia</taxon>
        <taxon>Gnathifera</taxon>
        <taxon>Rotifera</taxon>
        <taxon>Eurotatoria</taxon>
        <taxon>Monogononta</taxon>
        <taxon>Pseudotrocha</taxon>
        <taxon>Ploima</taxon>
        <taxon>Brachionidae</taxon>
        <taxon>Brachionus</taxon>
    </lineage>
</organism>
<evidence type="ECO:0000313" key="3">
    <source>
        <dbReference type="Proteomes" id="UP000663879"/>
    </source>
</evidence>
<feature type="non-terminal residue" evidence="2">
    <location>
        <position position="139"/>
    </location>
</feature>
<keyword evidence="3" id="KW-1185">Reference proteome</keyword>
<feature type="compositionally biased region" description="Basic and acidic residues" evidence="1">
    <location>
        <begin position="130"/>
        <end position="139"/>
    </location>
</feature>
<gene>
    <name evidence="2" type="ORF">OXX778_LOCUS9570</name>
</gene>
<sequence length="139" mass="15918">MPIWSGVIISPKLGLFNIRKSRITYNPVENWFGKLKHGLFKNFNGGFYNSNYLLFGNIIKQSEELLEKVQSLDFIQSFVINENSDSDTEMESQSEQNSDTDQISENNSVDSFDLIDELNTEENGSSDFSEIEKEITNTE</sequence>
<accession>A0A813X9N7</accession>
<evidence type="ECO:0000256" key="1">
    <source>
        <dbReference type="SAM" id="MobiDB-lite"/>
    </source>
</evidence>
<feature type="region of interest" description="Disordered" evidence="1">
    <location>
        <begin position="84"/>
        <end position="106"/>
    </location>
</feature>
<protein>
    <submittedName>
        <fullName evidence="2">Uncharacterized protein</fullName>
    </submittedName>
</protein>
<feature type="compositionally biased region" description="Polar residues" evidence="1">
    <location>
        <begin position="93"/>
        <end position="106"/>
    </location>
</feature>
<feature type="region of interest" description="Disordered" evidence="1">
    <location>
        <begin position="120"/>
        <end position="139"/>
    </location>
</feature>
<dbReference type="EMBL" id="CAJNOC010001425">
    <property type="protein sequence ID" value="CAF0863727.1"/>
    <property type="molecule type" value="Genomic_DNA"/>
</dbReference>
<reference evidence="2" key="1">
    <citation type="submission" date="2021-02" db="EMBL/GenBank/DDBJ databases">
        <authorList>
            <person name="Nowell W R."/>
        </authorList>
    </citation>
    <scope>NUCLEOTIDE SEQUENCE</scope>
    <source>
        <strain evidence="2">Ploen Becks lab</strain>
    </source>
</reference>
<proteinExistence type="predicted"/>
<dbReference type="Proteomes" id="UP000663879">
    <property type="component" value="Unassembled WGS sequence"/>
</dbReference>